<proteinExistence type="predicted"/>
<comment type="caution">
    <text evidence="1">The sequence shown here is derived from an EMBL/GenBank/DDBJ whole genome shotgun (WGS) entry which is preliminary data.</text>
</comment>
<dbReference type="Proteomes" id="UP000299102">
    <property type="component" value="Unassembled WGS sequence"/>
</dbReference>
<protein>
    <submittedName>
        <fullName evidence="1">Uncharacterized protein</fullName>
    </submittedName>
</protein>
<organism evidence="1 2">
    <name type="scientific">Eumeta variegata</name>
    <name type="common">Bagworm moth</name>
    <name type="synonym">Eumeta japonica</name>
    <dbReference type="NCBI Taxonomy" id="151549"/>
    <lineage>
        <taxon>Eukaryota</taxon>
        <taxon>Metazoa</taxon>
        <taxon>Ecdysozoa</taxon>
        <taxon>Arthropoda</taxon>
        <taxon>Hexapoda</taxon>
        <taxon>Insecta</taxon>
        <taxon>Pterygota</taxon>
        <taxon>Neoptera</taxon>
        <taxon>Endopterygota</taxon>
        <taxon>Lepidoptera</taxon>
        <taxon>Glossata</taxon>
        <taxon>Ditrysia</taxon>
        <taxon>Tineoidea</taxon>
        <taxon>Psychidae</taxon>
        <taxon>Oiketicinae</taxon>
        <taxon>Eumeta</taxon>
    </lineage>
</organism>
<dbReference type="AlphaFoldDB" id="A0A4C1TPR6"/>
<gene>
    <name evidence="1" type="ORF">EVAR_12528_1</name>
</gene>
<dbReference type="EMBL" id="BGZK01000075">
    <property type="protein sequence ID" value="GBP15944.1"/>
    <property type="molecule type" value="Genomic_DNA"/>
</dbReference>
<evidence type="ECO:0000313" key="2">
    <source>
        <dbReference type="Proteomes" id="UP000299102"/>
    </source>
</evidence>
<name>A0A4C1TPR6_EUMVA</name>
<reference evidence="1 2" key="1">
    <citation type="journal article" date="2019" name="Commun. Biol.">
        <title>The bagworm genome reveals a unique fibroin gene that provides high tensile strength.</title>
        <authorList>
            <person name="Kono N."/>
            <person name="Nakamura H."/>
            <person name="Ohtoshi R."/>
            <person name="Tomita M."/>
            <person name="Numata K."/>
            <person name="Arakawa K."/>
        </authorList>
    </citation>
    <scope>NUCLEOTIDE SEQUENCE [LARGE SCALE GENOMIC DNA]</scope>
</reference>
<keyword evidence="2" id="KW-1185">Reference proteome</keyword>
<accession>A0A4C1TPR6</accession>
<sequence>MTGRVEGASRREVWPPASAAPFAVNTAAAQRARRVTLGPAPAPLSDDSTVSTPKTTKPVFYVHTYNTSLR</sequence>
<evidence type="ECO:0000313" key="1">
    <source>
        <dbReference type="EMBL" id="GBP15944.1"/>
    </source>
</evidence>